<dbReference type="RefSeq" id="WP_344656818.1">
    <property type="nucleotide sequence ID" value="NZ_BAAAQM010000009.1"/>
</dbReference>
<dbReference type="Gene3D" id="3.10.105.10">
    <property type="entry name" value="Dipeptide-binding Protein, Domain 3"/>
    <property type="match status" value="1"/>
</dbReference>
<reference evidence="6 7" key="1">
    <citation type="journal article" date="2019" name="Int. J. Syst. Evol. Microbiol.">
        <title>The Global Catalogue of Microorganisms (GCM) 10K type strain sequencing project: providing services to taxonomists for standard genome sequencing and annotation.</title>
        <authorList>
            <consortium name="The Broad Institute Genomics Platform"/>
            <consortium name="The Broad Institute Genome Sequencing Center for Infectious Disease"/>
            <person name="Wu L."/>
            <person name="Ma J."/>
        </authorList>
    </citation>
    <scope>NUCLEOTIDE SEQUENCE [LARGE SCALE GENOMIC DNA]</scope>
    <source>
        <strain evidence="6 7">JCM 16013</strain>
    </source>
</reference>
<feature type="domain" description="Solute-binding protein family 5" evidence="5">
    <location>
        <begin position="104"/>
        <end position="463"/>
    </location>
</feature>
<dbReference type="Pfam" id="PF00496">
    <property type="entry name" value="SBP_bac_5"/>
    <property type="match status" value="1"/>
</dbReference>
<name>A0ABN2R6B8_9ACTN</name>
<dbReference type="PIRSF" id="PIRSF002741">
    <property type="entry name" value="MppA"/>
    <property type="match status" value="1"/>
</dbReference>
<dbReference type="PANTHER" id="PTHR30290">
    <property type="entry name" value="PERIPLASMIC BINDING COMPONENT OF ABC TRANSPORTER"/>
    <property type="match status" value="1"/>
</dbReference>
<dbReference type="Gene3D" id="3.40.190.10">
    <property type="entry name" value="Periplasmic binding protein-like II"/>
    <property type="match status" value="1"/>
</dbReference>
<protein>
    <submittedName>
        <fullName evidence="6">ABC transporter substrate-binding protein</fullName>
    </submittedName>
</protein>
<comment type="caution">
    <text evidence="6">The sequence shown here is derived from an EMBL/GenBank/DDBJ whole genome shotgun (WGS) entry which is preliminary data.</text>
</comment>
<evidence type="ECO:0000313" key="6">
    <source>
        <dbReference type="EMBL" id="GAA1964110.1"/>
    </source>
</evidence>
<comment type="similarity">
    <text evidence="2">Belongs to the bacterial solute-binding protein 5 family.</text>
</comment>
<keyword evidence="7" id="KW-1185">Reference proteome</keyword>
<evidence type="ECO:0000313" key="7">
    <source>
        <dbReference type="Proteomes" id="UP001499854"/>
    </source>
</evidence>
<comment type="subcellular location">
    <subcellularLocation>
        <location evidence="1">Cell envelope</location>
    </subcellularLocation>
</comment>
<dbReference type="SUPFAM" id="SSF53850">
    <property type="entry name" value="Periplasmic binding protein-like II"/>
    <property type="match status" value="1"/>
</dbReference>
<dbReference type="InterPro" id="IPR000914">
    <property type="entry name" value="SBP_5_dom"/>
</dbReference>
<evidence type="ECO:0000256" key="1">
    <source>
        <dbReference type="ARBA" id="ARBA00004196"/>
    </source>
</evidence>
<dbReference type="InterPro" id="IPR039424">
    <property type="entry name" value="SBP_5"/>
</dbReference>
<dbReference type="Proteomes" id="UP001499854">
    <property type="component" value="Unassembled WGS sequence"/>
</dbReference>
<sequence length="552" mass="56243">MDTKSGYVPAAVYPVRRRRRLFVVLAVASVASLPLSGCGHSAAKGAGVGAPSVSGKGDPSATVTIGIASDPGNLSPTTALAGTAIELNGFAYDRLIHIDPDGRVVPGVAESWTASSPSASSSAATFTIRPGVTCQDGSPLTAEDVAAEYNYIADPKNSSPMLGLTVPVTAKATADVAARTVTVTTSAPAPFIVEMTQLLPLVCRKSLADPAALAKTSNASGPYQLSEALPGDHYTYTKRAGYTWGPNGSNNAEMPATVVFKVVANASTAANMLLAGQLNIAQVNGPDTRRLESARVAKQSTLVPFGFAQFNEATVRPTADAAVRRALVEALDLKQIGSVATGGTGAPATTIGELAPNPCTGDSVTGNLPAHDLVKAAADLTAAGWAKSGSGWSKDGKALSITQVTSSALGPDASAAYELAAKQWSDFGVKVESKVVDATTVVTTLSGGAWDVAWIPVSVPLPDQLTRFYDGPAAPNGTNFGSIANPDYTALSKQAMAVAGKAGCALWEQADAALVKRVDVVPIVSNQVGYYGKGVAFQVDGSGPIPSTLRAS</sequence>
<evidence type="ECO:0000256" key="2">
    <source>
        <dbReference type="ARBA" id="ARBA00005695"/>
    </source>
</evidence>
<keyword evidence="4" id="KW-0732">Signal</keyword>
<evidence type="ECO:0000256" key="3">
    <source>
        <dbReference type="ARBA" id="ARBA00022448"/>
    </source>
</evidence>
<organism evidence="6 7">
    <name type="scientific">Catenulispora subtropica</name>
    <dbReference type="NCBI Taxonomy" id="450798"/>
    <lineage>
        <taxon>Bacteria</taxon>
        <taxon>Bacillati</taxon>
        <taxon>Actinomycetota</taxon>
        <taxon>Actinomycetes</taxon>
        <taxon>Catenulisporales</taxon>
        <taxon>Catenulisporaceae</taxon>
        <taxon>Catenulispora</taxon>
    </lineage>
</organism>
<dbReference type="InterPro" id="IPR030678">
    <property type="entry name" value="Peptide/Ni-bd"/>
</dbReference>
<proteinExistence type="inferred from homology"/>
<dbReference type="PANTHER" id="PTHR30290:SF10">
    <property type="entry name" value="PERIPLASMIC OLIGOPEPTIDE-BINDING PROTEIN-RELATED"/>
    <property type="match status" value="1"/>
</dbReference>
<gene>
    <name evidence="6" type="ORF">GCM10009838_21680</name>
</gene>
<accession>A0ABN2R6B8</accession>
<evidence type="ECO:0000256" key="4">
    <source>
        <dbReference type="ARBA" id="ARBA00022729"/>
    </source>
</evidence>
<evidence type="ECO:0000259" key="5">
    <source>
        <dbReference type="Pfam" id="PF00496"/>
    </source>
</evidence>
<dbReference type="CDD" id="cd00995">
    <property type="entry name" value="PBP2_NikA_DppA_OppA_like"/>
    <property type="match status" value="1"/>
</dbReference>
<keyword evidence="3" id="KW-0813">Transport</keyword>
<dbReference type="EMBL" id="BAAAQM010000009">
    <property type="protein sequence ID" value="GAA1964110.1"/>
    <property type="molecule type" value="Genomic_DNA"/>
</dbReference>